<accession>A0ABN2CCH7</accession>
<keyword evidence="2" id="KW-1185">Reference proteome</keyword>
<protein>
    <submittedName>
        <fullName evidence="1">Uncharacterized protein</fullName>
    </submittedName>
</protein>
<name>A0ABN2CCH7_9ACTN</name>
<dbReference type="Proteomes" id="UP001500363">
    <property type="component" value="Unassembled WGS sequence"/>
</dbReference>
<organism evidence="1 2">
    <name type="scientific">Kribbella lupini</name>
    <dbReference type="NCBI Taxonomy" id="291602"/>
    <lineage>
        <taxon>Bacteria</taxon>
        <taxon>Bacillati</taxon>
        <taxon>Actinomycetota</taxon>
        <taxon>Actinomycetes</taxon>
        <taxon>Propionibacteriales</taxon>
        <taxon>Kribbellaceae</taxon>
        <taxon>Kribbella</taxon>
    </lineage>
</organism>
<evidence type="ECO:0000313" key="2">
    <source>
        <dbReference type="Proteomes" id="UP001500363"/>
    </source>
</evidence>
<proteinExistence type="predicted"/>
<reference evidence="1 2" key="1">
    <citation type="journal article" date="2019" name="Int. J. Syst. Evol. Microbiol.">
        <title>The Global Catalogue of Microorganisms (GCM) 10K type strain sequencing project: providing services to taxonomists for standard genome sequencing and annotation.</title>
        <authorList>
            <consortium name="The Broad Institute Genomics Platform"/>
            <consortium name="The Broad Institute Genome Sequencing Center for Infectious Disease"/>
            <person name="Wu L."/>
            <person name="Ma J."/>
        </authorList>
    </citation>
    <scope>NUCLEOTIDE SEQUENCE [LARGE SCALE GENOMIC DNA]</scope>
    <source>
        <strain evidence="1 2">JCM 14303</strain>
    </source>
</reference>
<sequence length="169" mass="18164">MPNWSPDDRTELDRMLAAAAEKKTAGLDALRAEAASASPSHERTAALVQLYCADHAAVGHSWDRAAHTFVIRLAADHPGTSGEVVDLGGAEALVAHSRHTQAEIDLVLNELRLRRWHPDARTYAYGFGYDAVADVVDVETNAPPEVVAPLLARYPTALAVRHGRATGRG</sequence>
<dbReference type="EMBL" id="BAAANC010000004">
    <property type="protein sequence ID" value="GAA1555448.1"/>
    <property type="molecule type" value="Genomic_DNA"/>
</dbReference>
<comment type="caution">
    <text evidence="1">The sequence shown here is derived from an EMBL/GenBank/DDBJ whole genome shotgun (WGS) entry which is preliminary data.</text>
</comment>
<evidence type="ECO:0000313" key="1">
    <source>
        <dbReference type="EMBL" id="GAA1555448.1"/>
    </source>
</evidence>
<dbReference type="RefSeq" id="WP_344181973.1">
    <property type="nucleotide sequence ID" value="NZ_BAAANC010000004.1"/>
</dbReference>
<gene>
    <name evidence="1" type="ORF">GCM10009741_69870</name>
</gene>